<comment type="caution">
    <text evidence="1">The sequence shown here is derived from an EMBL/GenBank/DDBJ whole genome shotgun (WGS) entry which is preliminary data.</text>
</comment>
<organism evidence="1 2">
    <name type="scientific">Caerostris darwini</name>
    <dbReference type="NCBI Taxonomy" id="1538125"/>
    <lineage>
        <taxon>Eukaryota</taxon>
        <taxon>Metazoa</taxon>
        <taxon>Ecdysozoa</taxon>
        <taxon>Arthropoda</taxon>
        <taxon>Chelicerata</taxon>
        <taxon>Arachnida</taxon>
        <taxon>Araneae</taxon>
        <taxon>Araneomorphae</taxon>
        <taxon>Entelegynae</taxon>
        <taxon>Araneoidea</taxon>
        <taxon>Araneidae</taxon>
        <taxon>Caerostris</taxon>
    </lineage>
</organism>
<keyword evidence="2" id="KW-1185">Reference proteome</keyword>
<reference evidence="1 2" key="1">
    <citation type="submission" date="2021-06" db="EMBL/GenBank/DDBJ databases">
        <title>Caerostris darwini draft genome.</title>
        <authorList>
            <person name="Kono N."/>
            <person name="Arakawa K."/>
        </authorList>
    </citation>
    <scope>NUCLEOTIDE SEQUENCE [LARGE SCALE GENOMIC DNA]</scope>
</reference>
<keyword evidence="1" id="KW-0675">Receptor</keyword>
<evidence type="ECO:0000313" key="2">
    <source>
        <dbReference type="Proteomes" id="UP001054837"/>
    </source>
</evidence>
<protein>
    <submittedName>
        <fullName evidence="1">Epidermal growth factor receptor</fullName>
    </submittedName>
</protein>
<dbReference type="EMBL" id="BPLQ01014275">
    <property type="protein sequence ID" value="GIY78783.1"/>
    <property type="molecule type" value="Genomic_DNA"/>
</dbReference>
<sequence>MVESNQYIS</sequence>
<dbReference type="Proteomes" id="UP001054837">
    <property type="component" value="Unassembled WGS sequence"/>
</dbReference>
<name>A0AAV4WAZ7_9ARAC</name>
<feature type="non-terminal residue" evidence="1">
    <location>
        <position position="9"/>
    </location>
</feature>
<gene>
    <name evidence="1" type="primary">Egfr</name>
    <name evidence="1" type="ORF">CDAR_531951</name>
</gene>
<proteinExistence type="predicted"/>
<accession>A0AAV4WAZ7</accession>
<evidence type="ECO:0000313" key="1">
    <source>
        <dbReference type="EMBL" id="GIY78783.1"/>
    </source>
</evidence>